<feature type="transmembrane region" description="Helical" evidence="2">
    <location>
        <begin position="118"/>
        <end position="138"/>
    </location>
</feature>
<evidence type="ECO:0000256" key="1">
    <source>
        <dbReference type="SAM" id="MobiDB-lite"/>
    </source>
</evidence>
<name>A0A370T9P7_9HELO</name>
<gene>
    <name evidence="4" type="ORF">BP5553_10258</name>
</gene>
<feature type="transmembrane region" description="Helical" evidence="2">
    <location>
        <begin position="93"/>
        <end position="112"/>
    </location>
</feature>
<dbReference type="OrthoDB" id="2128064at2759"/>
<evidence type="ECO:0000313" key="5">
    <source>
        <dbReference type="Proteomes" id="UP000254866"/>
    </source>
</evidence>
<keyword evidence="2" id="KW-0812">Transmembrane</keyword>
<sequence length="224" mass="24428">MAPRGMVISSRSGSRYLQVQRLCAGFQSSAKTSISCNQRSQNTHHLKGSVRSTNPQPSTCRKDPESKVSVKDSAFSISYWNSRALWKRAGINTLRCLIGCTLGDFSAMWFLQSQHPELGIYTIMGISMASGLASSLSIETILLRYGLDRLGWRAAATTAAGMSMVSMLSMEAVQNVVDYHLMGGVVDLQNPGFWAAAAISAGAGFLTPLPYNYMRLRKYGKACH</sequence>
<keyword evidence="2" id="KW-1133">Transmembrane helix</keyword>
<proteinExistence type="predicted"/>
<dbReference type="Pfam" id="PF14342">
    <property type="entry name" value="DUF4396"/>
    <property type="match status" value="1"/>
</dbReference>
<dbReference type="STRING" id="2656787.A0A370T9P7"/>
<evidence type="ECO:0000259" key="3">
    <source>
        <dbReference type="Pfam" id="PF14342"/>
    </source>
</evidence>
<comment type="caution">
    <text evidence="4">The sequence shown here is derived from an EMBL/GenBank/DDBJ whole genome shotgun (WGS) entry which is preliminary data.</text>
</comment>
<evidence type="ECO:0000256" key="2">
    <source>
        <dbReference type="SAM" id="Phobius"/>
    </source>
</evidence>
<protein>
    <recommendedName>
        <fullName evidence="3">DUF4396 domain-containing protein</fullName>
    </recommendedName>
</protein>
<dbReference type="Proteomes" id="UP000254866">
    <property type="component" value="Unassembled WGS sequence"/>
</dbReference>
<evidence type="ECO:0000313" key="4">
    <source>
        <dbReference type="EMBL" id="RDL30380.1"/>
    </source>
</evidence>
<feature type="domain" description="DUF4396" evidence="3">
    <location>
        <begin position="86"/>
        <end position="221"/>
    </location>
</feature>
<accession>A0A370T9P7</accession>
<dbReference type="InterPro" id="IPR025509">
    <property type="entry name" value="DUF4396"/>
</dbReference>
<reference evidence="4 5" key="1">
    <citation type="journal article" date="2018" name="IMA Fungus">
        <title>IMA Genome-F 9: Draft genome sequence of Annulohypoxylon stygium, Aspergillus mulundensis, Berkeleyomyces basicola (syn. Thielaviopsis basicola), Ceratocystis smalleyi, two Cercospora beticola strains, Coleophoma cylindrospora, Fusarium fracticaudum, Phialophora cf. hyalina, and Morchella septimelata.</title>
        <authorList>
            <person name="Wingfield B.D."/>
            <person name="Bills G.F."/>
            <person name="Dong Y."/>
            <person name="Huang W."/>
            <person name="Nel W.J."/>
            <person name="Swalarsk-Parry B.S."/>
            <person name="Vaghefi N."/>
            <person name="Wilken P.M."/>
            <person name="An Z."/>
            <person name="de Beer Z.W."/>
            <person name="De Vos L."/>
            <person name="Chen L."/>
            <person name="Duong T.A."/>
            <person name="Gao Y."/>
            <person name="Hammerbacher A."/>
            <person name="Kikkert J.R."/>
            <person name="Li Y."/>
            <person name="Li H."/>
            <person name="Li K."/>
            <person name="Li Q."/>
            <person name="Liu X."/>
            <person name="Ma X."/>
            <person name="Naidoo K."/>
            <person name="Pethybridge S.J."/>
            <person name="Sun J."/>
            <person name="Steenkamp E.T."/>
            <person name="van der Nest M.A."/>
            <person name="van Wyk S."/>
            <person name="Wingfield M.J."/>
            <person name="Xiong C."/>
            <person name="Yue Q."/>
            <person name="Zhang X."/>
        </authorList>
    </citation>
    <scope>NUCLEOTIDE SEQUENCE [LARGE SCALE GENOMIC DNA]</scope>
    <source>
        <strain evidence="4 5">BP 5553</strain>
    </source>
</reference>
<feature type="transmembrane region" description="Helical" evidence="2">
    <location>
        <begin position="193"/>
        <end position="211"/>
    </location>
</feature>
<feature type="transmembrane region" description="Helical" evidence="2">
    <location>
        <begin position="150"/>
        <end position="173"/>
    </location>
</feature>
<keyword evidence="2" id="KW-0472">Membrane</keyword>
<dbReference type="GeneID" id="43603107"/>
<keyword evidence="5" id="KW-1185">Reference proteome</keyword>
<feature type="compositionally biased region" description="Polar residues" evidence="1">
    <location>
        <begin position="50"/>
        <end position="59"/>
    </location>
</feature>
<dbReference type="RefSeq" id="XP_031864905.1">
    <property type="nucleotide sequence ID" value="XM_032018881.1"/>
</dbReference>
<feature type="region of interest" description="Disordered" evidence="1">
    <location>
        <begin position="38"/>
        <end position="65"/>
    </location>
</feature>
<organism evidence="4 5">
    <name type="scientific">Venustampulla echinocandica</name>
    <dbReference type="NCBI Taxonomy" id="2656787"/>
    <lineage>
        <taxon>Eukaryota</taxon>
        <taxon>Fungi</taxon>
        <taxon>Dikarya</taxon>
        <taxon>Ascomycota</taxon>
        <taxon>Pezizomycotina</taxon>
        <taxon>Leotiomycetes</taxon>
        <taxon>Helotiales</taxon>
        <taxon>Pleuroascaceae</taxon>
        <taxon>Venustampulla</taxon>
    </lineage>
</organism>
<dbReference type="AlphaFoldDB" id="A0A370T9P7"/>
<dbReference type="EMBL" id="NPIC01000015">
    <property type="protein sequence ID" value="RDL30380.1"/>
    <property type="molecule type" value="Genomic_DNA"/>
</dbReference>